<evidence type="ECO:0000313" key="5">
    <source>
        <dbReference type="EMBL" id="GAG47303.1"/>
    </source>
</evidence>
<accession>X0YF44</accession>
<dbReference type="InterPro" id="IPR000671">
    <property type="entry name" value="Peptidase_A31"/>
</dbReference>
<organism evidence="5">
    <name type="scientific">marine sediment metagenome</name>
    <dbReference type="NCBI Taxonomy" id="412755"/>
    <lineage>
        <taxon>unclassified sequences</taxon>
        <taxon>metagenomes</taxon>
        <taxon>ecological metagenomes</taxon>
    </lineage>
</organism>
<keyword evidence="3" id="KW-0064">Aspartyl protease</keyword>
<evidence type="ECO:0000256" key="4">
    <source>
        <dbReference type="ARBA" id="ARBA00022801"/>
    </source>
</evidence>
<dbReference type="GO" id="GO:0016485">
    <property type="term" value="P:protein processing"/>
    <property type="evidence" value="ECO:0007669"/>
    <property type="project" value="TreeGrafter"/>
</dbReference>
<dbReference type="Pfam" id="PF01750">
    <property type="entry name" value="HycI"/>
    <property type="match status" value="1"/>
</dbReference>
<evidence type="ECO:0000256" key="3">
    <source>
        <dbReference type="ARBA" id="ARBA00022750"/>
    </source>
</evidence>
<dbReference type="PRINTS" id="PR00446">
    <property type="entry name" value="HYDRGNUPTAKE"/>
</dbReference>
<evidence type="ECO:0000256" key="1">
    <source>
        <dbReference type="ARBA" id="ARBA00006814"/>
    </source>
</evidence>
<comment type="caution">
    <text evidence="5">The sequence shown here is derived from an EMBL/GenBank/DDBJ whole genome shotgun (WGS) entry which is preliminary data.</text>
</comment>
<feature type="non-terminal residue" evidence="5">
    <location>
        <position position="148"/>
    </location>
</feature>
<dbReference type="CDD" id="cd00518">
    <property type="entry name" value="H2MP"/>
    <property type="match status" value="1"/>
</dbReference>
<keyword evidence="4" id="KW-0378">Hydrolase</keyword>
<dbReference type="GO" id="GO:0004190">
    <property type="term" value="F:aspartic-type endopeptidase activity"/>
    <property type="evidence" value="ECO:0007669"/>
    <property type="project" value="UniProtKB-KW"/>
</dbReference>
<proteinExistence type="inferred from homology"/>
<evidence type="ECO:0000256" key="2">
    <source>
        <dbReference type="ARBA" id="ARBA00022670"/>
    </source>
</evidence>
<name>X0YF44_9ZZZZ</name>
<sequence>MQSLILGLGNPILTDDAAGLEVARRVHSLLGREEIDLREAATGGLQTVQLLIGYDRAVIIDVIPDREHAGRVYRLSPQELGDPSSQVTHGIGLGQAIQWGRKIGLDLPRTVIIYAIAVEDPWTFGEELSPEMEKALPDIVREIGEELA</sequence>
<gene>
    <name evidence="5" type="ORF">S01H1_82070</name>
</gene>
<dbReference type="GO" id="GO:0008047">
    <property type="term" value="F:enzyme activator activity"/>
    <property type="evidence" value="ECO:0007669"/>
    <property type="project" value="InterPro"/>
</dbReference>
<dbReference type="Gene3D" id="3.40.50.1450">
    <property type="entry name" value="HybD-like"/>
    <property type="match status" value="1"/>
</dbReference>
<evidence type="ECO:0008006" key="6">
    <source>
        <dbReference type="Google" id="ProtNLM"/>
    </source>
</evidence>
<comment type="similarity">
    <text evidence="1">Belongs to the peptidase A31 family.</text>
</comment>
<dbReference type="PANTHER" id="PTHR30302">
    <property type="entry name" value="HYDROGENASE 1 MATURATION PROTEASE"/>
    <property type="match status" value="1"/>
</dbReference>
<dbReference type="NCBIfam" id="TIGR00072">
    <property type="entry name" value="hydrog_prot"/>
    <property type="match status" value="1"/>
</dbReference>
<protein>
    <recommendedName>
        <fullName evidence="6">Hydrogenase maturation protease</fullName>
    </recommendedName>
</protein>
<dbReference type="PANTHER" id="PTHR30302:SF1">
    <property type="entry name" value="HYDROGENASE 2 MATURATION PROTEASE"/>
    <property type="match status" value="1"/>
</dbReference>
<dbReference type="SUPFAM" id="SSF53163">
    <property type="entry name" value="HybD-like"/>
    <property type="match status" value="1"/>
</dbReference>
<keyword evidence="2" id="KW-0645">Protease</keyword>
<dbReference type="EMBL" id="BARS01055607">
    <property type="protein sequence ID" value="GAG47303.1"/>
    <property type="molecule type" value="Genomic_DNA"/>
</dbReference>
<dbReference type="InterPro" id="IPR023430">
    <property type="entry name" value="Pept_HybD-like_dom_sf"/>
</dbReference>
<dbReference type="AlphaFoldDB" id="X0YF44"/>
<reference evidence="5" key="1">
    <citation type="journal article" date="2014" name="Front. Microbiol.">
        <title>High frequency of phylogenetically diverse reductive dehalogenase-homologous genes in deep subseafloor sedimentary metagenomes.</title>
        <authorList>
            <person name="Kawai M."/>
            <person name="Futagami T."/>
            <person name="Toyoda A."/>
            <person name="Takaki Y."/>
            <person name="Nishi S."/>
            <person name="Hori S."/>
            <person name="Arai W."/>
            <person name="Tsubouchi T."/>
            <person name="Morono Y."/>
            <person name="Uchiyama I."/>
            <person name="Ito T."/>
            <person name="Fujiyama A."/>
            <person name="Inagaki F."/>
            <person name="Takami H."/>
        </authorList>
    </citation>
    <scope>NUCLEOTIDE SEQUENCE</scope>
    <source>
        <strain evidence="5">Expedition CK06-06</strain>
    </source>
</reference>